<keyword evidence="1" id="KW-0813">Transport</keyword>
<dbReference type="GO" id="GO:0005524">
    <property type="term" value="F:ATP binding"/>
    <property type="evidence" value="ECO:0007669"/>
    <property type="project" value="UniProtKB-KW"/>
</dbReference>
<keyword evidence="2" id="KW-0547">Nucleotide-binding</keyword>
<proteinExistence type="predicted"/>
<dbReference type="KEGG" id="syc:syc1332_d"/>
<dbReference type="GO" id="GO:0016887">
    <property type="term" value="F:ATP hydrolysis activity"/>
    <property type="evidence" value="ECO:0007669"/>
    <property type="project" value="InterPro"/>
</dbReference>
<dbReference type="InterPro" id="IPR027417">
    <property type="entry name" value="P-loop_NTPase"/>
</dbReference>
<accession>A0A0H3K2Q6</accession>
<dbReference type="PROSITE" id="PS50893">
    <property type="entry name" value="ABC_TRANSPORTER_2"/>
    <property type="match status" value="1"/>
</dbReference>
<dbReference type="AlphaFoldDB" id="A0A0H3K2Q6"/>
<dbReference type="Gene3D" id="3.40.50.300">
    <property type="entry name" value="P-loop containing nucleotide triphosphate hydrolases"/>
    <property type="match status" value="1"/>
</dbReference>
<dbReference type="EMBL" id="AP008231">
    <property type="protein sequence ID" value="BAD79522.1"/>
    <property type="molecule type" value="Genomic_DNA"/>
</dbReference>
<feature type="domain" description="ABC transporter" evidence="4">
    <location>
        <begin position="70"/>
        <end position="303"/>
    </location>
</feature>
<dbReference type="InterPro" id="IPR017871">
    <property type="entry name" value="ABC_transporter-like_CS"/>
</dbReference>
<evidence type="ECO:0000313" key="6">
    <source>
        <dbReference type="Proteomes" id="UP000001175"/>
    </source>
</evidence>
<evidence type="ECO:0000256" key="3">
    <source>
        <dbReference type="ARBA" id="ARBA00022840"/>
    </source>
</evidence>
<dbReference type="InterPro" id="IPR050763">
    <property type="entry name" value="ABC_transporter_ATP-binding"/>
</dbReference>
<dbReference type="PANTHER" id="PTHR42711:SF4">
    <property type="entry name" value="ABC TRANSPORTER RELATED"/>
    <property type="match status" value="1"/>
</dbReference>
<dbReference type="InterPro" id="IPR003439">
    <property type="entry name" value="ABC_transporter-like_ATP-bd"/>
</dbReference>
<name>A0A0H3K2Q6_SYNP6</name>
<sequence length="373" mass="41584">MLAARVRRQTVISRIVIDITPISCDNPEPSRIRDTAKLPRSRQTVGLSVIEAEQLCKVYPVALKDPGLMGSVRHFFKRRFRDIEAVKGVSFRIEPGEVVGFLGPNGAGKTTTLKMLTGLIRPSSGSCRVAGAVPFRREPAFLNQISLVMGQKQQLIWDLPALDSLRINGAVYGISDRDLDRRIGELAEMLSLQQQLRQPVRKLSLGERMKAELLAALLHGPKVLFLDEPTLGLDVNAQTAVREFLATYNERYRATILLTSHYMADITRLCDRVIVIHYGSLIYDGELDGLLDRFAPYRQIQLDLESPRSPEDLSRYGEVESCDGLSVRLLVKRSQLTETVTRLLADLPVNDLRVEDPPVEEVIGRVFSAGAVA</sequence>
<dbReference type="eggNOG" id="COG4586">
    <property type="taxonomic scope" value="Bacteria"/>
</dbReference>
<dbReference type="PANTHER" id="PTHR42711">
    <property type="entry name" value="ABC TRANSPORTER ATP-BINDING PROTEIN"/>
    <property type="match status" value="1"/>
</dbReference>
<keyword evidence="3 5" id="KW-0067">ATP-binding</keyword>
<organism evidence="5 6">
    <name type="scientific">Synechococcus sp. (strain ATCC 27144 / PCC 6301 / SAUG 1402/1)</name>
    <name type="common">Anacystis nidulans</name>
    <dbReference type="NCBI Taxonomy" id="269084"/>
    <lineage>
        <taxon>Bacteria</taxon>
        <taxon>Bacillati</taxon>
        <taxon>Cyanobacteriota</taxon>
        <taxon>Cyanophyceae</taxon>
        <taxon>Synechococcales</taxon>
        <taxon>Synechococcaceae</taxon>
        <taxon>Synechococcus</taxon>
    </lineage>
</organism>
<dbReference type="SUPFAM" id="SSF52540">
    <property type="entry name" value="P-loop containing nucleoside triphosphate hydrolases"/>
    <property type="match status" value="1"/>
</dbReference>
<protein>
    <submittedName>
        <fullName evidence="5">ABC transporter ATP-binding protein</fullName>
    </submittedName>
</protein>
<dbReference type="InterPro" id="IPR003593">
    <property type="entry name" value="AAA+_ATPase"/>
</dbReference>
<evidence type="ECO:0000313" key="5">
    <source>
        <dbReference type="EMBL" id="BAD79522.1"/>
    </source>
</evidence>
<evidence type="ECO:0000259" key="4">
    <source>
        <dbReference type="PROSITE" id="PS50893"/>
    </source>
</evidence>
<dbReference type="Pfam" id="PF00005">
    <property type="entry name" value="ABC_tran"/>
    <property type="match status" value="1"/>
</dbReference>
<evidence type="ECO:0000256" key="1">
    <source>
        <dbReference type="ARBA" id="ARBA00022448"/>
    </source>
</evidence>
<dbReference type="SMART" id="SM00382">
    <property type="entry name" value="AAA"/>
    <property type="match status" value="1"/>
</dbReference>
<gene>
    <name evidence="5" type="ordered locus">syc1332_d</name>
</gene>
<dbReference type="Proteomes" id="UP000001175">
    <property type="component" value="Chromosome"/>
</dbReference>
<evidence type="ECO:0000256" key="2">
    <source>
        <dbReference type="ARBA" id="ARBA00022741"/>
    </source>
</evidence>
<reference evidence="5 6" key="1">
    <citation type="journal article" date="2007" name="Photosyn. Res.">
        <title>Complete nucleotide sequence of the freshwater unicellular cyanobacterium Synechococcus elongatus PCC 6301 chromosome: gene content and organization.</title>
        <authorList>
            <person name="Sugita C."/>
            <person name="Ogata K."/>
            <person name="Shikata M."/>
            <person name="Jikuya H."/>
            <person name="Takano J."/>
            <person name="Furumichi M."/>
            <person name="Kanehisa M."/>
            <person name="Omata T."/>
            <person name="Sugiura M."/>
            <person name="Sugita M."/>
        </authorList>
    </citation>
    <scope>NUCLEOTIDE SEQUENCE [LARGE SCALE GENOMIC DNA]</scope>
    <source>
        <strain evidence="6">ATCC 27144 / PCC 6301 / SAUG 1402/1</strain>
    </source>
</reference>
<dbReference type="PROSITE" id="PS00211">
    <property type="entry name" value="ABC_TRANSPORTER_1"/>
    <property type="match status" value="1"/>
</dbReference>